<keyword evidence="1" id="KW-0812">Transmembrane</keyword>
<reference evidence="2" key="1">
    <citation type="submission" date="2021-02" db="EMBL/GenBank/DDBJ databases">
        <title>Infant gut strain persistence is associated with maternal origin, phylogeny, and functional potential including surface adhesion and iron acquisition.</title>
        <authorList>
            <person name="Lou Y.C."/>
        </authorList>
    </citation>
    <scope>NUCLEOTIDE SEQUENCE</scope>
    <source>
        <strain evidence="2">L3_060_000G1_dasL3_060_000G1_metabat.metabat.86_ sub</strain>
    </source>
</reference>
<feature type="transmembrane region" description="Helical" evidence="1">
    <location>
        <begin position="86"/>
        <end position="104"/>
    </location>
</feature>
<comment type="caution">
    <text evidence="2">The sequence shown here is derived from an EMBL/GenBank/DDBJ whole genome shotgun (WGS) entry which is preliminary data.</text>
</comment>
<evidence type="ECO:0000256" key="1">
    <source>
        <dbReference type="SAM" id="Phobius"/>
    </source>
</evidence>
<dbReference type="EMBL" id="JAGZZN010000013">
    <property type="protein sequence ID" value="MBS6536532.1"/>
    <property type="molecule type" value="Genomic_DNA"/>
</dbReference>
<keyword evidence="1" id="KW-0472">Membrane</keyword>
<protein>
    <submittedName>
        <fullName evidence="2">Uncharacterized protein</fullName>
    </submittedName>
</protein>
<keyword evidence="1" id="KW-1133">Transmembrane helix</keyword>
<sequence length="359" mass="41436">MNQKDWVDYFEALHNRKPSLQEFQNARANGEFVVERKETVNEAQVPSAVASPEKSEKVQMASQVESRPEVPAFKHFSVKWNKQTKWVLSGVGILAVIVLAYFFFFQPTPSLEGIWVGPADSTAVVYELNQEEPRSNGKYKIEKVYKGKEASQEFQKALNQLNYSKLKTLADVDRKFDLHTREVVIIKDEHGLVYNLLQSNGTNVILANDLMDLVTYSDHSESFKKNTIFHKTEIPKVLVGKWKIERSYDDETNYLELNDRGILTYSEFDSSEGTAFYTLEELQKMPSTKFDQEKTADKVKEVYEDLQDAVDSQDYQLNSMKDVYKQLGSDFYYIPVNGGKTVLVFTEDYHLFEKLEKVN</sequence>
<dbReference type="AlphaFoldDB" id="A0A943STK6"/>
<accession>A0A943STK6</accession>
<evidence type="ECO:0000313" key="3">
    <source>
        <dbReference type="Proteomes" id="UP000761167"/>
    </source>
</evidence>
<proteinExistence type="predicted"/>
<organism evidence="2 3">
    <name type="scientific">Streptococcus parasanguinis</name>
    <dbReference type="NCBI Taxonomy" id="1318"/>
    <lineage>
        <taxon>Bacteria</taxon>
        <taxon>Bacillati</taxon>
        <taxon>Bacillota</taxon>
        <taxon>Bacilli</taxon>
        <taxon>Lactobacillales</taxon>
        <taxon>Streptococcaceae</taxon>
        <taxon>Streptococcus</taxon>
    </lineage>
</organism>
<name>A0A943STK6_STRPA</name>
<gene>
    <name evidence="2" type="ORF">KH363_03195</name>
</gene>
<evidence type="ECO:0000313" key="2">
    <source>
        <dbReference type="EMBL" id="MBS6536532.1"/>
    </source>
</evidence>
<dbReference type="Proteomes" id="UP000761167">
    <property type="component" value="Unassembled WGS sequence"/>
</dbReference>